<sequence length="156" mass="17401">VVLTDEGEQLRRKSLEFLWMQNRDWVSMAEEGDPLIIEGGKGLRVTDSQGNSWIDVNGGYNSVNIGYGRTEIASAAYDQMVRMPYFPQGTTTVPTIQLAKKLAEITPGDLSRSFPVSGGSEANETALKIARAYHRRRNDDKRYKVVSRKGSYHGTT</sequence>
<dbReference type="Pfam" id="PF00202">
    <property type="entry name" value="Aminotran_3"/>
    <property type="match status" value="1"/>
</dbReference>
<dbReference type="InterPro" id="IPR015422">
    <property type="entry name" value="PyrdxlP-dep_Trfase_small"/>
</dbReference>
<comment type="similarity">
    <text evidence="1">Belongs to the class-III pyridoxal-phosphate-dependent aminotransferase family.</text>
</comment>
<dbReference type="Gene3D" id="3.40.640.10">
    <property type="entry name" value="Type I PLP-dependent aspartate aminotransferase-like (Major domain)"/>
    <property type="match status" value="1"/>
</dbReference>
<dbReference type="InterPro" id="IPR015424">
    <property type="entry name" value="PyrdxlP-dep_Trfase"/>
</dbReference>
<evidence type="ECO:0000256" key="1">
    <source>
        <dbReference type="ARBA" id="ARBA00008954"/>
    </source>
</evidence>
<keyword evidence="2" id="KW-0663">Pyridoxal phosphate</keyword>
<dbReference type="Gene3D" id="3.90.1150.10">
    <property type="entry name" value="Aspartate Aminotransferase, domain 1"/>
    <property type="match status" value="1"/>
</dbReference>
<dbReference type="PANTHER" id="PTHR43094">
    <property type="entry name" value="AMINOTRANSFERASE"/>
    <property type="match status" value="1"/>
</dbReference>
<dbReference type="InterPro" id="IPR015421">
    <property type="entry name" value="PyrdxlP-dep_Trfase_major"/>
</dbReference>
<dbReference type="SUPFAM" id="SSF53383">
    <property type="entry name" value="PLP-dependent transferases"/>
    <property type="match status" value="1"/>
</dbReference>
<evidence type="ECO:0000256" key="2">
    <source>
        <dbReference type="ARBA" id="ARBA00022898"/>
    </source>
</evidence>
<evidence type="ECO:0000313" key="3">
    <source>
        <dbReference type="EMBL" id="SVA59282.1"/>
    </source>
</evidence>
<feature type="non-terminal residue" evidence="3">
    <location>
        <position position="156"/>
    </location>
</feature>
<gene>
    <name evidence="3" type="ORF">METZ01_LOCUS112136</name>
</gene>
<accession>A0A381X3X1</accession>
<dbReference type="PANTHER" id="PTHR43094:SF1">
    <property type="entry name" value="AMINOTRANSFERASE CLASS-III"/>
    <property type="match status" value="1"/>
</dbReference>
<dbReference type="AlphaFoldDB" id="A0A381X3X1"/>
<dbReference type="InterPro" id="IPR005814">
    <property type="entry name" value="Aminotrans_3"/>
</dbReference>
<dbReference type="EMBL" id="UINC01013776">
    <property type="protein sequence ID" value="SVA59282.1"/>
    <property type="molecule type" value="Genomic_DNA"/>
</dbReference>
<reference evidence="3" key="1">
    <citation type="submission" date="2018-05" db="EMBL/GenBank/DDBJ databases">
        <authorList>
            <person name="Lanie J.A."/>
            <person name="Ng W.-L."/>
            <person name="Kazmierczak K.M."/>
            <person name="Andrzejewski T.M."/>
            <person name="Davidsen T.M."/>
            <person name="Wayne K.J."/>
            <person name="Tettelin H."/>
            <person name="Glass J.I."/>
            <person name="Rusch D."/>
            <person name="Podicherti R."/>
            <person name="Tsui H.-C.T."/>
            <person name="Winkler M.E."/>
        </authorList>
    </citation>
    <scope>NUCLEOTIDE SEQUENCE</scope>
</reference>
<evidence type="ECO:0008006" key="4">
    <source>
        <dbReference type="Google" id="ProtNLM"/>
    </source>
</evidence>
<feature type="non-terminal residue" evidence="3">
    <location>
        <position position="1"/>
    </location>
</feature>
<name>A0A381X3X1_9ZZZZ</name>
<protein>
    <recommendedName>
        <fullName evidence="4">Aspartate aminotransferase family protein</fullName>
    </recommendedName>
</protein>
<proteinExistence type="inferred from homology"/>
<dbReference type="GO" id="GO:0008483">
    <property type="term" value="F:transaminase activity"/>
    <property type="evidence" value="ECO:0007669"/>
    <property type="project" value="InterPro"/>
</dbReference>
<organism evidence="3">
    <name type="scientific">marine metagenome</name>
    <dbReference type="NCBI Taxonomy" id="408172"/>
    <lineage>
        <taxon>unclassified sequences</taxon>
        <taxon>metagenomes</taxon>
        <taxon>ecological metagenomes</taxon>
    </lineage>
</organism>
<dbReference type="GO" id="GO:0030170">
    <property type="term" value="F:pyridoxal phosphate binding"/>
    <property type="evidence" value="ECO:0007669"/>
    <property type="project" value="InterPro"/>
</dbReference>